<comment type="caution">
    <text evidence="1">The sequence shown here is derived from an EMBL/GenBank/DDBJ whole genome shotgun (WGS) entry which is preliminary data.</text>
</comment>
<dbReference type="Proteomes" id="UP001182556">
    <property type="component" value="Unassembled WGS sequence"/>
</dbReference>
<dbReference type="AlphaFoldDB" id="A0AAD9L877"/>
<evidence type="ECO:0000313" key="2">
    <source>
        <dbReference type="Proteomes" id="UP001182556"/>
    </source>
</evidence>
<dbReference type="EMBL" id="JAODAN010000001">
    <property type="protein sequence ID" value="KAK1926870.1"/>
    <property type="molecule type" value="Genomic_DNA"/>
</dbReference>
<proteinExistence type="predicted"/>
<sequence length="117" mass="13930">MVGVYYSSRPLVTPPMLCPQCCRGQLEGRRTRRIAHFCGIPLIPLGSDAQLICWHCGFQVFLPKRENRFYPGRRNVGPFGLQGYRGRTAEYDRRERYTFRFWPRYGRLGRIYLPRWL</sequence>
<reference evidence="1" key="1">
    <citation type="submission" date="2023-02" db="EMBL/GenBank/DDBJ databases">
        <title>Identification and recombinant expression of a fungal hydrolase from Papiliotrema laurentii that hydrolyzes apple cutin and clears colloidal polyester polyurethane.</title>
        <authorList>
            <consortium name="DOE Joint Genome Institute"/>
            <person name="Roman V.A."/>
            <person name="Bojanowski C."/>
            <person name="Crable B.R."/>
            <person name="Wagner D.N."/>
            <person name="Hung C.S."/>
            <person name="Nadeau L.J."/>
            <person name="Schratz L."/>
            <person name="Haridas S."/>
            <person name="Pangilinan J."/>
            <person name="Lipzen A."/>
            <person name="Na H."/>
            <person name="Yan M."/>
            <person name="Ng V."/>
            <person name="Grigoriev I.V."/>
            <person name="Spatafora J.W."/>
            <person name="Barlow D."/>
            <person name="Biffinger J."/>
            <person name="Kelley-Loughnane N."/>
            <person name="Varaljay V.A."/>
            <person name="Crookes-Goodson W.J."/>
        </authorList>
    </citation>
    <scope>NUCLEOTIDE SEQUENCE</scope>
    <source>
        <strain evidence="1">5307AH</strain>
    </source>
</reference>
<evidence type="ECO:0000313" key="1">
    <source>
        <dbReference type="EMBL" id="KAK1926870.1"/>
    </source>
</evidence>
<gene>
    <name evidence="1" type="ORF">DB88DRAFT_475883</name>
</gene>
<organism evidence="1 2">
    <name type="scientific">Papiliotrema laurentii</name>
    <name type="common">Cryptococcus laurentii</name>
    <dbReference type="NCBI Taxonomy" id="5418"/>
    <lineage>
        <taxon>Eukaryota</taxon>
        <taxon>Fungi</taxon>
        <taxon>Dikarya</taxon>
        <taxon>Basidiomycota</taxon>
        <taxon>Agaricomycotina</taxon>
        <taxon>Tremellomycetes</taxon>
        <taxon>Tremellales</taxon>
        <taxon>Rhynchogastremaceae</taxon>
        <taxon>Papiliotrema</taxon>
    </lineage>
</organism>
<evidence type="ECO:0008006" key="3">
    <source>
        <dbReference type="Google" id="ProtNLM"/>
    </source>
</evidence>
<accession>A0AAD9L877</accession>
<protein>
    <recommendedName>
        <fullName evidence="3">Zinc-ribbon 15 domain-containing protein</fullName>
    </recommendedName>
</protein>
<keyword evidence="2" id="KW-1185">Reference proteome</keyword>
<name>A0AAD9L877_PAPLA</name>